<dbReference type="GO" id="GO:0008017">
    <property type="term" value="F:microtubule binding"/>
    <property type="evidence" value="ECO:0007669"/>
    <property type="project" value="TreeGrafter"/>
</dbReference>
<keyword evidence="5" id="KW-0969">Cilium</keyword>
<reference evidence="9 10" key="1">
    <citation type="journal article" date="2021" name="Cell">
        <title>Tracing the genetic footprints of vertebrate landing in non-teleost ray-finned fishes.</title>
        <authorList>
            <person name="Bi X."/>
            <person name="Wang K."/>
            <person name="Yang L."/>
            <person name="Pan H."/>
            <person name="Jiang H."/>
            <person name="Wei Q."/>
            <person name="Fang M."/>
            <person name="Yu H."/>
            <person name="Zhu C."/>
            <person name="Cai Y."/>
            <person name="He Y."/>
            <person name="Gan X."/>
            <person name="Zeng H."/>
            <person name="Yu D."/>
            <person name="Zhu Y."/>
            <person name="Jiang H."/>
            <person name="Qiu Q."/>
            <person name="Yang H."/>
            <person name="Zhang Y.E."/>
            <person name="Wang W."/>
            <person name="Zhu M."/>
            <person name="He S."/>
            <person name="Zhang G."/>
        </authorList>
    </citation>
    <scope>NUCLEOTIDE SEQUENCE [LARGE SCALE GENOMIC DNA]</scope>
    <source>
        <strain evidence="9">Bchr_013</strain>
    </source>
</reference>
<evidence type="ECO:0000256" key="4">
    <source>
        <dbReference type="ARBA" id="ARBA00023054"/>
    </source>
</evidence>
<dbReference type="EMBL" id="JAATIS010000147">
    <property type="protein sequence ID" value="KAG2469736.1"/>
    <property type="molecule type" value="Genomic_DNA"/>
</dbReference>
<evidence type="ECO:0000256" key="6">
    <source>
        <dbReference type="ARBA" id="ARBA00023273"/>
    </source>
</evidence>
<comment type="subcellular location">
    <subcellularLocation>
        <location evidence="1">Cell projection</location>
        <location evidence="1">Cilium</location>
    </subcellularLocation>
</comment>
<dbReference type="AlphaFoldDB" id="A0A8X8BVW7"/>
<evidence type="ECO:0000313" key="9">
    <source>
        <dbReference type="EMBL" id="KAG2469736.1"/>
    </source>
</evidence>
<dbReference type="Proteomes" id="UP000886611">
    <property type="component" value="Unassembled WGS sequence"/>
</dbReference>
<name>A0A8X8BVW7_POLSE</name>
<organism evidence="9 10">
    <name type="scientific">Polypterus senegalus</name>
    <name type="common">Senegal bichir</name>
    <dbReference type="NCBI Taxonomy" id="55291"/>
    <lineage>
        <taxon>Eukaryota</taxon>
        <taxon>Metazoa</taxon>
        <taxon>Chordata</taxon>
        <taxon>Craniata</taxon>
        <taxon>Vertebrata</taxon>
        <taxon>Euteleostomi</taxon>
        <taxon>Actinopterygii</taxon>
        <taxon>Polypteriformes</taxon>
        <taxon>Polypteridae</taxon>
        <taxon>Polypterus</taxon>
    </lineage>
</organism>
<evidence type="ECO:0000256" key="2">
    <source>
        <dbReference type="ARBA" id="ARBA00010841"/>
    </source>
</evidence>
<evidence type="ECO:0000256" key="3">
    <source>
        <dbReference type="ARBA" id="ARBA00014087"/>
    </source>
</evidence>
<evidence type="ECO:0000313" key="10">
    <source>
        <dbReference type="Proteomes" id="UP000886611"/>
    </source>
</evidence>
<accession>A0A8X8BVW7</accession>
<keyword evidence="4 7" id="KW-0175">Coiled coil</keyword>
<feature type="coiled-coil region" evidence="7">
    <location>
        <begin position="100"/>
        <end position="169"/>
    </location>
</feature>
<dbReference type="PANTHER" id="PTHR31954:SF1">
    <property type="entry name" value="CILIA- AND FLAGELLA-ASSOCIATED PROTEIN 157"/>
    <property type="match status" value="1"/>
</dbReference>
<keyword evidence="10" id="KW-1185">Reference proteome</keyword>
<feature type="coiled-coil region" evidence="7">
    <location>
        <begin position="309"/>
        <end position="353"/>
    </location>
</feature>
<dbReference type="InterPro" id="IPR038844">
    <property type="entry name" value="CFAP157"/>
</dbReference>
<feature type="compositionally biased region" description="Basic and acidic residues" evidence="8">
    <location>
        <begin position="446"/>
        <end position="481"/>
    </location>
</feature>
<dbReference type="GO" id="GO:0036064">
    <property type="term" value="C:ciliary basal body"/>
    <property type="evidence" value="ECO:0007669"/>
    <property type="project" value="TreeGrafter"/>
</dbReference>
<protein>
    <recommendedName>
        <fullName evidence="3">Cilia- and flagella-associated protein 157</fullName>
    </recommendedName>
</protein>
<feature type="region of interest" description="Disordered" evidence="8">
    <location>
        <begin position="1"/>
        <end position="22"/>
    </location>
</feature>
<feature type="non-terminal residue" evidence="9">
    <location>
        <position position="544"/>
    </location>
</feature>
<evidence type="ECO:0000256" key="5">
    <source>
        <dbReference type="ARBA" id="ARBA00023069"/>
    </source>
</evidence>
<feature type="non-terminal residue" evidence="9">
    <location>
        <position position="1"/>
    </location>
</feature>
<feature type="coiled-coil region" evidence="7">
    <location>
        <begin position="29"/>
        <end position="70"/>
    </location>
</feature>
<dbReference type="PANTHER" id="PTHR31954">
    <property type="entry name" value="CILIA- AND FLAGELLA-ASSOCIATED PROTEIN 157"/>
    <property type="match status" value="1"/>
</dbReference>
<feature type="region of interest" description="Disordered" evidence="8">
    <location>
        <begin position="428"/>
        <end position="544"/>
    </location>
</feature>
<comment type="similarity">
    <text evidence="2">Belongs to the CFAP157 family.</text>
</comment>
<keyword evidence="6" id="KW-0966">Cell projection</keyword>
<evidence type="ECO:0000256" key="7">
    <source>
        <dbReference type="SAM" id="Coils"/>
    </source>
</evidence>
<feature type="compositionally biased region" description="Basic and acidic residues" evidence="8">
    <location>
        <begin position="489"/>
        <end position="511"/>
    </location>
</feature>
<evidence type="ECO:0000256" key="1">
    <source>
        <dbReference type="ARBA" id="ARBA00004138"/>
    </source>
</evidence>
<dbReference type="GO" id="GO:0007288">
    <property type="term" value="P:sperm axoneme assembly"/>
    <property type="evidence" value="ECO:0007669"/>
    <property type="project" value="TreeGrafter"/>
</dbReference>
<sequence length="544" mass="63021">MPPKKKKGGKKSGKKKAEKVEEPLTEECKEFYLLQIKDLEEQVQRYQAKCDELEVREKDLINEYETLKKDKKEIVSFLKRTLDQRADELADLTDRFLGLQQAKEAEKVAFEAQLAQLRHEFQETKDQLTSENMVLAGKLASLEEFRLHKEEMIAKIAGLEALVKSQEDEHQAAIYDLEKKNVLDKDRLKKEMLERVASVAVEFRRVSDKQTAETTKRMIRENVLLSARLSKASAKCIEVLEENQALKEQEEIQRRQLGVVEQGQNDLARRSISNQKIVRMLTEKCKTQQNILQSYVIQDQETTQLQSRHVVLQKELDAVRQELQTAQKGLELKNKEAEELKQHLMEEQEARDKMGQILKGAAFALKEVLLETSSEDEPLTDAQDSAIRSQMLQALLSLLDSAAMLGLGPALKEFFLDAPDFLMHKMEPGGKRSSWFLDEEEEEEEKKENYEEQEEKERQLEKEERKKEEKEKEQENVVHECEQEEEQKEQEKQEEGQQEMEKQQEEKKKVESQQAALSDKSLEGRPAGFLPQIKMALTSSTAQT</sequence>
<evidence type="ECO:0000256" key="8">
    <source>
        <dbReference type="SAM" id="MobiDB-lite"/>
    </source>
</evidence>
<gene>
    <name evidence="9" type="primary">Cfap157</name>
    <name evidence="9" type="ORF">GTO96_0022416</name>
</gene>
<proteinExistence type="inferred from homology"/>
<feature type="compositionally biased region" description="Basic residues" evidence="8">
    <location>
        <begin position="1"/>
        <end position="17"/>
    </location>
</feature>
<comment type="caution">
    <text evidence="9">The sequence shown here is derived from an EMBL/GenBank/DDBJ whole genome shotgun (WGS) entry which is preliminary data.</text>
</comment>